<accession>A0A164P758</accession>
<dbReference type="GO" id="GO:0005524">
    <property type="term" value="F:ATP binding"/>
    <property type="evidence" value="ECO:0007669"/>
    <property type="project" value="InterPro"/>
</dbReference>
<evidence type="ECO:0000259" key="19">
    <source>
        <dbReference type="Pfam" id="PF01331"/>
    </source>
</evidence>
<feature type="domain" description="mRNA capping enzyme adenylation" evidence="19">
    <location>
        <begin position="49"/>
        <end position="242"/>
    </location>
</feature>
<dbReference type="InterPro" id="IPR013846">
    <property type="entry name" value="mRNA_cap_enzyme_C"/>
</dbReference>
<evidence type="ECO:0000259" key="20">
    <source>
        <dbReference type="Pfam" id="PF03919"/>
    </source>
</evidence>
<comment type="subcellular location">
    <subcellularLocation>
        <location evidence="1 16">Nucleus</location>
    </subcellularLocation>
</comment>
<dbReference type="EMBL" id="KV419437">
    <property type="protein sequence ID" value="KZS88432.1"/>
    <property type="molecule type" value="Genomic_DNA"/>
</dbReference>
<evidence type="ECO:0000256" key="2">
    <source>
        <dbReference type="ARBA" id="ARBA00010237"/>
    </source>
</evidence>
<keyword evidence="5 16" id="KW-0507">mRNA processing</keyword>
<reference evidence="21 22" key="1">
    <citation type="journal article" date="2016" name="Mol. Biol. Evol.">
        <title>Comparative Genomics of Early-Diverging Mushroom-Forming Fungi Provides Insights into the Origins of Lignocellulose Decay Capabilities.</title>
        <authorList>
            <person name="Nagy L.G."/>
            <person name="Riley R."/>
            <person name="Tritt A."/>
            <person name="Adam C."/>
            <person name="Daum C."/>
            <person name="Floudas D."/>
            <person name="Sun H."/>
            <person name="Yadav J.S."/>
            <person name="Pangilinan J."/>
            <person name="Larsson K.H."/>
            <person name="Matsuura K."/>
            <person name="Barry K."/>
            <person name="Labutti K."/>
            <person name="Kuo R."/>
            <person name="Ohm R.A."/>
            <person name="Bhattacharya S.S."/>
            <person name="Shirouzu T."/>
            <person name="Yoshinaga Y."/>
            <person name="Martin F.M."/>
            <person name="Grigoriev I.V."/>
            <person name="Hibbett D.S."/>
        </authorList>
    </citation>
    <scope>NUCLEOTIDE SEQUENCE [LARGE SCALE GENOMIC DNA]</scope>
    <source>
        <strain evidence="21 22">HHB9708</strain>
    </source>
</reference>
<feature type="compositionally biased region" description="Polar residues" evidence="18">
    <location>
        <begin position="1"/>
        <end position="13"/>
    </location>
</feature>
<dbReference type="InterPro" id="IPR051029">
    <property type="entry name" value="mRNA_Capping_Enz/RNA_Phosphat"/>
</dbReference>
<sequence length="453" mass="51333">MPGPSSQSKTHSSIPDIPGDLIPDDRAEWLRQRVAELCHSTSPRFPGSQPVSFRRGDLEKLENDDFWVCEKSDGIRVLVFILPSGSGQDTFLIDRHNKYRIVQGFVFPHHTDPRRPLRASILDGELVLDTDRRTGKETLRLLIFDCLVIDQENVMAKSLTSRTGRLKEYLFKPYDKMLAEFPQMAESQPFEIRLKKMQLSYYVDQVLEIDIPNLQHGNDGLIYTCASSGYVMGTDQNIMKWKPPSENSIDFKLSLRFPPLPNSSKPDFCAKPVFVLLVWTGGKGAKATYNFFDLMHVTDEEWEEMKASGEQFDDRIIEVVWVPTPIPRWKMMRFRDDKPDGNYVDIVESICKSISEGVEKEELLSRSQSIKAAWKERAARGPTNPHPHPNPQSSQSSQRATLPPTSSSSSYQYAQTSAAPLRRPPAPVPLYGPLAESPWSRVSGPVKVNGLIR</sequence>
<dbReference type="OrthoDB" id="200924at2759"/>
<organism evidence="21 22">
    <name type="scientific">Sistotremastrum niveocremeum HHB9708</name>
    <dbReference type="NCBI Taxonomy" id="1314777"/>
    <lineage>
        <taxon>Eukaryota</taxon>
        <taxon>Fungi</taxon>
        <taxon>Dikarya</taxon>
        <taxon>Basidiomycota</taxon>
        <taxon>Agaricomycotina</taxon>
        <taxon>Agaricomycetes</taxon>
        <taxon>Sistotremastrales</taxon>
        <taxon>Sistotremastraceae</taxon>
        <taxon>Sertulicium</taxon>
        <taxon>Sertulicium niveocremeum</taxon>
    </lineage>
</organism>
<evidence type="ECO:0000256" key="3">
    <source>
        <dbReference type="ARBA" id="ARBA00012475"/>
    </source>
</evidence>
<comment type="catalytic activity">
    <reaction evidence="14">
        <text>a 5'-end diphospho-ribonucleoside in mRNA + GTP + H(+) = a 5'-end (5'-triphosphoguanosine)-ribonucleoside in mRNA + diphosphate</text>
        <dbReference type="Rhea" id="RHEA:67012"/>
        <dbReference type="Rhea" id="RHEA-COMP:17165"/>
        <dbReference type="Rhea" id="RHEA-COMP:17166"/>
        <dbReference type="ChEBI" id="CHEBI:15378"/>
        <dbReference type="ChEBI" id="CHEBI:33019"/>
        <dbReference type="ChEBI" id="CHEBI:37565"/>
        <dbReference type="ChEBI" id="CHEBI:167616"/>
        <dbReference type="ChEBI" id="CHEBI:167617"/>
        <dbReference type="EC" id="2.7.7.50"/>
    </reaction>
    <physiologicalReaction direction="left-to-right" evidence="14">
        <dbReference type="Rhea" id="RHEA:67013"/>
    </physiologicalReaction>
</comment>
<evidence type="ECO:0000256" key="7">
    <source>
        <dbReference type="ARBA" id="ARBA00022695"/>
    </source>
</evidence>
<dbReference type="Gene3D" id="3.30.470.30">
    <property type="entry name" value="DNA ligase/mRNA capping enzyme"/>
    <property type="match status" value="1"/>
</dbReference>
<evidence type="ECO:0000256" key="11">
    <source>
        <dbReference type="ARBA" id="ARBA00023242"/>
    </source>
</evidence>
<comment type="similarity">
    <text evidence="2 16">Belongs to the eukaryotic GTase family.</text>
</comment>
<evidence type="ECO:0000256" key="10">
    <source>
        <dbReference type="ARBA" id="ARBA00023134"/>
    </source>
</evidence>
<dbReference type="STRING" id="1314777.A0A164P758"/>
<name>A0A164P758_9AGAM</name>
<evidence type="ECO:0000313" key="21">
    <source>
        <dbReference type="EMBL" id="KZS88432.1"/>
    </source>
</evidence>
<evidence type="ECO:0000256" key="16">
    <source>
        <dbReference type="PIRNR" id="PIRNR036959"/>
    </source>
</evidence>
<keyword evidence="6 16" id="KW-0808">Transferase</keyword>
<dbReference type="SUPFAM" id="SSF56091">
    <property type="entry name" value="DNA ligase/mRNA capping enzyme, catalytic domain"/>
    <property type="match status" value="1"/>
</dbReference>
<dbReference type="PIRSF" id="PIRSF036959">
    <property type="entry name" value="mRNA_cap_alpha"/>
    <property type="match status" value="1"/>
</dbReference>
<evidence type="ECO:0000256" key="15">
    <source>
        <dbReference type="ARBA" id="ARBA00047082"/>
    </source>
</evidence>
<feature type="domain" description="mRNA capping enzyme C-terminal" evidence="20">
    <location>
        <begin position="246"/>
        <end position="364"/>
    </location>
</feature>
<dbReference type="GO" id="GO:0005525">
    <property type="term" value="F:GTP binding"/>
    <property type="evidence" value="ECO:0007669"/>
    <property type="project" value="UniProtKB-KW"/>
</dbReference>
<dbReference type="InterPro" id="IPR012340">
    <property type="entry name" value="NA-bd_OB-fold"/>
</dbReference>
<dbReference type="Pfam" id="PF03919">
    <property type="entry name" value="mRNA_cap_C"/>
    <property type="match status" value="1"/>
</dbReference>
<evidence type="ECO:0000256" key="14">
    <source>
        <dbReference type="ARBA" id="ARBA00044624"/>
    </source>
</evidence>
<dbReference type="SUPFAM" id="SSF50249">
    <property type="entry name" value="Nucleic acid-binding proteins"/>
    <property type="match status" value="1"/>
</dbReference>
<dbReference type="InterPro" id="IPR001339">
    <property type="entry name" value="mRNA_cap_enzyme_adenylation"/>
</dbReference>
<feature type="active site" description="N6-GMP-lysine intermediate" evidence="17">
    <location>
        <position position="71"/>
    </location>
</feature>
<dbReference type="PANTHER" id="PTHR10367:SF17">
    <property type="entry name" value="MRNA-CAPPING ENZYME"/>
    <property type="match status" value="1"/>
</dbReference>
<comment type="function">
    <text evidence="16">Second step of mRNA capping. Transfer of the GMP moiety of GTP to the 5'-end of RNA via an enzyme-GMP covalent reaction intermediate.</text>
</comment>
<dbReference type="CDD" id="cd07895">
    <property type="entry name" value="Adenylation_mRNA_capping"/>
    <property type="match status" value="1"/>
</dbReference>
<keyword evidence="11 16" id="KW-0539">Nucleus</keyword>
<evidence type="ECO:0000256" key="17">
    <source>
        <dbReference type="PIRSR" id="PIRSR036959-1"/>
    </source>
</evidence>
<dbReference type="EC" id="2.7.7.50" evidence="3 16"/>
<feature type="compositionally biased region" description="Low complexity" evidence="18">
    <location>
        <begin position="391"/>
        <end position="421"/>
    </location>
</feature>
<dbReference type="GO" id="GO:0006370">
    <property type="term" value="P:7-methylguanosine mRNA capping"/>
    <property type="evidence" value="ECO:0007669"/>
    <property type="project" value="UniProtKB-KW"/>
</dbReference>
<dbReference type="GO" id="GO:0004484">
    <property type="term" value="F:mRNA guanylyltransferase activity"/>
    <property type="evidence" value="ECO:0007669"/>
    <property type="project" value="UniProtKB-EC"/>
</dbReference>
<evidence type="ECO:0000256" key="4">
    <source>
        <dbReference type="ARBA" id="ARBA00019171"/>
    </source>
</evidence>
<comment type="subunit">
    <text evidence="15">Heterodimer. The mRNA-capping enzyme is composed of two separate chains alpha and beta, respectively a mRNA guanylyltransferase and an mRNA 5'-triphosphate monophosphatase.</text>
</comment>
<dbReference type="Pfam" id="PF01331">
    <property type="entry name" value="mRNA_cap_enzyme"/>
    <property type="match status" value="1"/>
</dbReference>
<protein>
    <recommendedName>
        <fullName evidence="4 16">mRNA-capping enzyme subunit alpha</fullName>
        <ecNumber evidence="3 16">2.7.7.50</ecNumber>
    </recommendedName>
    <alternativeName>
        <fullName evidence="12 16">GTP--RNA guanylyltransferase</fullName>
    </alternativeName>
    <alternativeName>
        <fullName evidence="13 16">mRNA guanylyltransferase</fullName>
    </alternativeName>
</protein>
<proteinExistence type="inferred from homology"/>
<dbReference type="GO" id="GO:0031533">
    <property type="term" value="C:mRNA capping enzyme complex"/>
    <property type="evidence" value="ECO:0007669"/>
    <property type="project" value="InterPro"/>
</dbReference>
<evidence type="ECO:0000256" key="6">
    <source>
        <dbReference type="ARBA" id="ARBA00022679"/>
    </source>
</evidence>
<keyword evidence="10 16" id="KW-0342">GTP-binding</keyword>
<dbReference type="Gene3D" id="2.40.50.140">
    <property type="entry name" value="Nucleic acid-binding proteins"/>
    <property type="match status" value="1"/>
</dbReference>
<evidence type="ECO:0000313" key="22">
    <source>
        <dbReference type="Proteomes" id="UP000076722"/>
    </source>
</evidence>
<dbReference type="Proteomes" id="UP000076722">
    <property type="component" value="Unassembled WGS sequence"/>
</dbReference>
<evidence type="ECO:0000256" key="8">
    <source>
        <dbReference type="ARBA" id="ARBA00022741"/>
    </source>
</evidence>
<dbReference type="AlphaFoldDB" id="A0A164P758"/>
<keyword evidence="22" id="KW-1185">Reference proteome</keyword>
<evidence type="ECO:0000256" key="1">
    <source>
        <dbReference type="ARBA" id="ARBA00004123"/>
    </source>
</evidence>
<evidence type="ECO:0000256" key="12">
    <source>
        <dbReference type="ARBA" id="ARBA00029909"/>
    </source>
</evidence>
<keyword evidence="7 16" id="KW-0548">Nucleotidyltransferase</keyword>
<evidence type="ECO:0000256" key="18">
    <source>
        <dbReference type="SAM" id="MobiDB-lite"/>
    </source>
</evidence>
<evidence type="ECO:0000256" key="9">
    <source>
        <dbReference type="ARBA" id="ARBA00023042"/>
    </source>
</evidence>
<feature type="region of interest" description="Disordered" evidence="18">
    <location>
        <begin position="374"/>
        <end position="453"/>
    </location>
</feature>
<feature type="region of interest" description="Disordered" evidence="18">
    <location>
        <begin position="1"/>
        <end position="22"/>
    </location>
</feature>
<dbReference type="InterPro" id="IPR017075">
    <property type="entry name" value="mRNA_cap_enzyme_alpha"/>
</dbReference>
<keyword evidence="9 16" id="KW-0506">mRNA capping</keyword>
<evidence type="ECO:0000256" key="5">
    <source>
        <dbReference type="ARBA" id="ARBA00022664"/>
    </source>
</evidence>
<keyword evidence="8 16" id="KW-0547">Nucleotide-binding</keyword>
<evidence type="ECO:0000256" key="13">
    <source>
        <dbReference type="ARBA" id="ARBA00030702"/>
    </source>
</evidence>
<gene>
    <name evidence="21" type="ORF">SISNIDRAFT_459912</name>
</gene>
<dbReference type="PANTHER" id="PTHR10367">
    <property type="entry name" value="MRNA-CAPPING ENZYME"/>
    <property type="match status" value="1"/>
</dbReference>